<dbReference type="AlphaFoldDB" id="A0A6J6TLT6"/>
<dbReference type="EMBL" id="CAEZZA010000083">
    <property type="protein sequence ID" value="CAB4747715.1"/>
    <property type="molecule type" value="Genomic_DNA"/>
</dbReference>
<dbReference type="SUPFAM" id="SSF47729">
    <property type="entry name" value="IHF-like DNA-binding proteins"/>
    <property type="match status" value="1"/>
</dbReference>
<dbReference type="GO" id="GO:0003677">
    <property type="term" value="F:DNA binding"/>
    <property type="evidence" value="ECO:0007669"/>
    <property type="project" value="UniProtKB-KW"/>
</dbReference>
<dbReference type="EMBL" id="CAEZWW010000118">
    <property type="protein sequence ID" value="CAB4677305.1"/>
    <property type="molecule type" value="Genomic_DNA"/>
</dbReference>
<dbReference type="InterPro" id="IPR010992">
    <property type="entry name" value="IHF-like_DNA-bd_dom_sf"/>
</dbReference>
<dbReference type="PANTHER" id="PTHR33175">
    <property type="entry name" value="DNA-BINDING PROTEIN HU"/>
    <property type="match status" value="1"/>
</dbReference>
<dbReference type="GO" id="GO:0005829">
    <property type="term" value="C:cytosol"/>
    <property type="evidence" value="ECO:0007669"/>
    <property type="project" value="TreeGrafter"/>
</dbReference>
<accession>A0A6J6TLT6</accession>
<gene>
    <name evidence="2" type="ORF">UFOPK2310_00994</name>
    <name evidence="3" type="ORF">UFOPK2809_00732</name>
    <name evidence="4" type="ORF">UFOPK4092_00492</name>
</gene>
<dbReference type="SMART" id="SM00411">
    <property type="entry name" value="BHL"/>
    <property type="match status" value="1"/>
</dbReference>
<dbReference type="PRINTS" id="PR01727">
    <property type="entry name" value="DNABINDINGHU"/>
</dbReference>
<dbReference type="Pfam" id="PF00216">
    <property type="entry name" value="Bac_DNA_binding"/>
    <property type="match status" value="1"/>
</dbReference>
<dbReference type="Gene3D" id="4.10.520.10">
    <property type="entry name" value="IHF-like DNA-binding proteins"/>
    <property type="match status" value="1"/>
</dbReference>
<dbReference type="PANTHER" id="PTHR33175:SF3">
    <property type="entry name" value="DNA-BINDING PROTEIN HU-BETA"/>
    <property type="match status" value="1"/>
</dbReference>
<dbReference type="InterPro" id="IPR000119">
    <property type="entry name" value="Hist_DNA-bd"/>
</dbReference>
<proteinExistence type="predicted"/>
<evidence type="ECO:0000313" key="2">
    <source>
        <dbReference type="EMBL" id="CAB4677305.1"/>
    </source>
</evidence>
<dbReference type="PROSITE" id="PS00045">
    <property type="entry name" value="HISTONE_LIKE"/>
    <property type="match status" value="1"/>
</dbReference>
<dbReference type="EMBL" id="CAFBPJ010000037">
    <property type="protein sequence ID" value="CAB5012940.1"/>
    <property type="molecule type" value="Genomic_DNA"/>
</dbReference>
<protein>
    <submittedName>
        <fullName evidence="3">Unannotated protein</fullName>
    </submittedName>
</protein>
<evidence type="ECO:0000313" key="4">
    <source>
        <dbReference type="EMBL" id="CAB5012940.1"/>
    </source>
</evidence>
<name>A0A6J6TLT6_9ZZZZ</name>
<dbReference type="GO" id="GO:0030527">
    <property type="term" value="F:structural constituent of chromatin"/>
    <property type="evidence" value="ECO:0007669"/>
    <property type="project" value="InterPro"/>
</dbReference>
<reference evidence="3" key="1">
    <citation type="submission" date="2020-05" db="EMBL/GenBank/DDBJ databases">
        <authorList>
            <person name="Chiriac C."/>
            <person name="Salcher M."/>
            <person name="Ghai R."/>
            <person name="Kavagutti S V."/>
        </authorList>
    </citation>
    <scope>NUCLEOTIDE SEQUENCE</scope>
</reference>
<sequence>MNRTELVSAIAAQTGSTATAVDQILAGLSSVITEQLVKGEKVTIPGFVTFETADRAARTGRNPQTGETLQIAAKRAVKVSAGQSLKRAVAGN</sequence>
<dbReference type="CDD" id="cd13831">
    <property type="entry name" value="HU"/>
    <property type="match status" value="1"/>
</dbReference>
<evidence type="ECO:0000256" key="1">
    <source>
        <dbReference type="ARBA" id="ARBA00023125"/>
    </source>
</evidence>
<evidence type="ECO:0000313" key="3">
    <source>
        <dbReference type="EMBL" id="CAB4747715.1"/>
    </source>
</evidence>
<keyword evidence="1" id="KW-0238">DNA-binding</keyword>
<organism evidence="3">
    <name type="scientific">freshwater metagenome</name>
    <dbReference type="NCBI Taxonomy" id="449393"/>
    <lineage>
        <taxon>unclassified sequences</taxon>
        <taxon>metagenomes</taxon>
        <taxon>ecological metagenomes</taxon>
    </lineage>
</organism>
<dbReference type="InterPro" id="IPR020816">
    <property type="entry name" value="Histone-like_DNA-bd_CS"/>
</dbReference>